<dbReference type="RefSeq" id="WP_078752915.1">
    <property type="nucleotide sequence ID" value="NZ_FUXU01000032.1"/>
</dbReference>
<reference evidence="2" key="1">
    <citation type="submission" date="2017-02" db="EMBL/GenBank/DDBJ databases">
        <authorList>
            <person name="Varghese N."/>
            <person name="Submissions S."/>
        </authorList>
    </citation>
    <scope>NUCLEOTIDE SEQUENCE [LARGE SCALE GENOMIC DNA]</scope>
    <source>
        <strain evidence="2">DSM 22720</strain>
    </source>
</reference>
<sequence>MKVFLDALEKTQRTVNSLPEQLAPFGLQCVRDNMKHGKFKPNSTLTKNTKNAGAKPLFDSGETYASLTYTADDDGYRVGTNRPHATLINDGGVIKAKKSRQLAIPINKQVKKRTEVYGVRKTIAWLESQGWKIFYRPHSIMGRAPLGAKAFGKKVQTKSNKNSKKKQTGVFYVLYIRTPKVTVPKREYMYLSEAQQKEQAQMAQTLLERALT</sequence>
<evidence type="ECO:0000313" key="2">
    <source>
        <dbReference type="Proteomes" id="UP000190162"/>
    </source>
</evidence>
<proteinExistence type="predicted"/>
<dbReference type="AlphaFoldDB" id="A0A1T4UVA0"/>
<gene>
    <name evidence="1" type="ORF">SAMN02745132_02601</name>
</gene>
<evidence type="ECO:0000313" key="1">
    <source>
        <dbReference type="EMBL" id="SKA56617.1"/>
    </source>
</evidence>
<dbReference type="Proteomes" id="UP000190162">
    <property type="component" value="Unassembled WGS sequence"/>
</dbReference>
<dbReference type="EMBL" id="FUXU01000032">
    <property type="protein sequence ID" value="SKA56617.1"/>
    <property type="molecule type" value="Genomic_DNA"/>
</dbReference>
<name>A0A1T4UVA0_9GAMM</name>
<accession>A0A1T4UVA0</accession>
<protein>
    <submittedName>
        <fullName evidence="1">Uncharacterized protein</fullName>
    </submittedName>
</protein>
<organism evidence="1 2">
    <name type="scientific">Enterovibrio nigricans DSM 22720</name>
    <dbReference type="NCBI Taxonomy" id="1121868"/>
    <lineage>
        <taxon>Bacteria</taxon>
        <taxon>Pseudomonadati</taxon>
        <taxon>Pseudomonadota</taxon>
        <taxon>Gammaproteobacteria</taxon>
        <taxon>Vibrionales</taxon>
        <taxon>Vibrionaceae</taxon>
        <taxon>Enterovibrio</taxon>
    </lineage>
</organism>
<keyword evidence="2" id="KW-1185">Reference proteome</keyword>
<dbReference type="OrthoDB" id="5877262at2"/>